<dbReference type="GO" id="GO:0016301">
    <property type="term" value="F:kinase activity"/>
    <property type="evidence" value="ECO:0007669"/>
    <property type="project" value="UniProtKB-UniRule"/>
</dbReference>
<dbReference type="GO" id="GO:0004788">
    <property type="term" value="F:thiamine diphosphokinase activity"/>
    <property type="evidence" value="ECO:0007669"/>
    <property type="project" value="UniProtKB-UniRule"/>
</dbReference>
<reference evidence="10" key="2">
    <citation type="submission" date="2021-12" db="EMBL/GenBank/DDBJ databases">
        <title>Resequencing data analysis of finger millet.</title>
        <authorList>
            <person name="Hatakeyama M."/>
            <person name="Aluri S."/>
            <person name="Balachadran M.T."/>
            <person name="Sivarajan S.R."/>
            <person name="Poveda L."/>
            <person name="Shimizu-Inatsugi R."/>
            <person name="Schlapbach R."/>
            <person name="Sreeman S.M."/>
            <person name="Shimizu K.K."/>
        </authorList>
    </citation>
    <scope>NUCLEOTIDE SEQUENCE</scope>
</reference>
<evidence type="ECO:0000256" key="3">
    <source>
        <dbReference type="ARBA" id="ARBA00022679"/>
    </source>
</evidence>
<dbReference type="InterPro" id="IPR007371">
    <property type="entry name" value="TPK_catalytic"/>
</dbReference>
<dbReference type="Gene3D" id="2.60.120.320">
    <property type="entry name" value="Thiamin pyrophosphokinase, thiamin-binding domain"/>
    <property type="match status" value="1"/>
</dbReference>
<keyword evidence="11" id="KW-1185">Reference proteome</keyword>
<dbReference type="InterPro" id="IPR006282">
    <property type="entry name" value="Thi_PPkinase"/>
</dbReference>
<dbReference type="Gene3D" id="3.40.50.10240">
    <property type="entry name" value="Thiamin pyrophosphokinase, catalytic domain"/>
    <property type="match status" value="1"/>
</dbReference>
<dbReference type="GO" id="GO:0006772">
    <property type="term" value="P:thiamine metabolic process"/>
    <property type="evidence" value="ECO:0007669"/>
    <property type="project" value="InterPro"/>
</dbReference>
<evidence type="ECO:0000256" key="8">
    <source>
        <dbReference type="SAM" id="Phobius"/>
    </source>
</evidence>
<keyword evidence="4" id="KW-0547">Nucleotide-binding</keyword>
<dbReference type="CDD" id="cd07995">
    <property type="entry name" value="TPK"/>
    <property type="match status" value="1"/>
</dbReference>
<protein>
    <recommendedName>
        <fullName evidence="2">thiamine diphosphokinase</fullName>
        <ecNumber evidence="2">2.7.6.2</ecNumber>
    </recommendedName>
</protein>
<dbReference type="NCBIfam" id="TIGR01378">
    <property type="entry name" value="thi_PPkinase"/>
    <property type="match status" value="1"/>
</dbReference>
<evidence type="ECO:0000256" key="5">
    <source>
        <dbReference type="ARBA" id="ARBA00022777"/>
    </source>
</evidence>
<dbReference type="EMBL" id="BQKI01000004">
    <property type="protein sequence ID" value="GJM91975.1"/>
    <property type="molecule type" value="Genomic_DNA"/>
</dbReference>
<dbReference type="FunFam" id="2.60.120.320:FF:000001">
    <property type="entry name" value="Thiamine pyrophosphokinase"/>
    <property type="match status" value="1"/>
</dbReference>
<evidence type="ECO:0000256" key="1">
    <source>
        <dbReference type="ARBA" id="ARBA00004514"/>
    </source>
</evidence>
<comment type="caution">
    <text evidence="10">The sequence shown here is derived from an EMBL/GenBank/DDBJ whole genome shotgun (WGS) entry which is preliminary data.</text>
</comment>
<sequence>MALPTMTHSSAFLLPTGSSTPADAAATTYALIVLNQRLPRFAPLLWARGDASLSLSLSRFPTASLPALAPLFPGFLIGFPCFVSLTLVRACLLGTARLRLCADGGANRVFDGMLELLPDEDPAEVRKRYKPDVIKGDMDSIRPEVMEYYSNLGANIVDESHDQDTTDLHKCVSFITRNPPGPENSNLCILVLGALGGRFDHEMGNINVLYRFSEIRIILLSDDSSIFLLPKTHTHKIRIERLIEGPHCGLIPIGAPSTSTTTTGLRWNLDNTSMSYGGLVSTSNIVEEDEVTVTSDSDLIWTISIQN</sequence>
<comment type="subcellular location">
    <subcellularLocation>
        <location evidence="1">Cytoplasm</location>
        <location evidence="1">Cytosol</location>
    </subcellularLocation>
</comment>
<dbReference type="Pfam" id="PF04263">
    <property type="entry name" value="TPK_catalytic"/>
    <property type="match status" value="1"/>
</dbReference>
<evidence type="ECO:0000259" key="9">
    <source>
        <dbReference type="SMART" id="SM00983"/>
    </source>
</evidence>
<dbReference type="PANTHER" id="PTHR13622">
    <property type="entry name" value="THIAMIN PYROPHOSPHOKINASE"/>
    <property type="match status" value="1"/>
</dbReference>
<dbReference type="InterPro" id="IPR036371">
    <property type="entry name" value="TPK_B1-bd_sf"/>
</dbReference>
<dbReference type="PANTHER" id="PTHR13622:SF12">
    <property type="entry name" value="THIAMINE PYROPHOSPHOKINASE 1"/>
    <property type="match status" value="1"/>
</dbReference>
<comment type="function">
    <text evidence="7">Catalyzes the phosphorylation of thiamine to thiamine pyrophosphate (TPP). TPP is an active cofactor for enzymes involved in glycolysis and energy production. Plant leaves require high levels of TPP for photosynthesis and carbohydrate metabolism.</text>
</comment>
<evidence type="ECO:0000313" key="10">
    <source>
        <dbReference type="EMBL" id="GJM91975.1"/>
    </source>
</evidence>
<feature type="domain" description="Thiamin pyrophosphokinase thiamin-binding" evidence="9">
    <location>
        <begin position="235"/>
        <end position="299"/>
    </location>
</feature>
<dbReference type="GO" id="GO:0030975">
    <property type="term" value="F:thiamine binding"/>
    <property type="evidence" value="ECO:0007669"/>
    <property type="project" value="UniProtKB-UniRule"/>
</dbReference>
<dbReference type="EC" id="2.7.6.2" evidence="2"/>
<dbReference type="SMART" id="SM00983">
    <property type="entry name" value="TPK_B1_binding"/>
    <property type="match status" value="1"/>
</dbReference>
<keyword evidence="5" id="KW-0418">Kinase</keyword>
<organism evidence="10 11">
    <name type="scientific">Eleusine coracana subsp. coracana</name>
    <dbReference type="NCBI Taxonomy" id="191504"/>
    <lineage>
        <taxon>Eukaryota</taxon>
        <taxon>Viridiplantae</taxon>
        <taxon>Streptophyta</taxon>
        <taxon>Embryophyta</taxon>
        <taxon>Tracheophyta</taxon>
        <taxon>Spermatophyta</taxon>
        <taxon>Magnoliopsida</taxon>
        <taxon>Liliopsida</taxon>
        <taxon>Poales</taxon>
        <taxon>Poaceae</taxon>
        <taxon>PACMAD clade</taxon>
        <taxon>Chloridoideae</taxon>
        <taxon>Cynodonteae</taxon>
        <taxon>Eleusininae</taxon>
        <taxon>Eleusine</taxon>
    </lineage>
</organism>
<dbReference type="GO" id="GO:0005524">
    <property type="term" value="F:ATP binding"/>
    <property type="evidence" value="ECO:0007669"/>
    <property type="project" value="UniProtKB-UniRule"/>
</dbReference>
<dbReference type="SUPFAM" id="SSF63999">
    <property type="entry name" value="Thiamin pyrophosphokinase, catalytic domain"/>
    <property type="match status" value="1"/>
</dbReference>
<dbReference type="SUPFAM" id="SSF63862">
    <property type="entry name" value="Thiamin pyrophosphokinase, substrate-binding domain"/>
    <property type="match status" value="1"/>
</dbReference>
<dbReference type="InterPro" id="IPR007373">
    <property type="entry name" value="Thiamin_PyroPKinase_B1-bd"/>
</dbReference>
<evidence type="ECO:0000313" key="11">
    <source>
        <dbReference type="Proteomes" id="UP001054889"/>
    </source>
</evidence>
<name>A0AAV5C238_ELECO</name>
<gene>
    <name evidence="10" type="primary">ga08398</name>
    <name evidence="10" type="ORF">PR202_ga08398</name>
</gene>
<dbReference type="InterPro" id="IPR036759">
    <property type="entry name" value="TPK_catalytic_sf"/>
</dbReference>
<dbReference type="Proteomes" id="UP001054889">
    <property type="component" value="Unassembled WGS sequence"/>
</dbReference>
<evidence type="ECO:0000256" key="6">
    <source>
        <dbReference type="ARBA" id="ARBA00022840"/>
    </source>
</evidence>
<keyword evidence="6" id="KW-0067">ATP-binding</keyword>
<proteinExistence type="predicted"/>
<evidence type="ECO:0000256" key="2">
    <source>
        <dbReference type="ARBA" id="ARBA00013245"/>
    </source>
</evidence>
<dbReference type="GO" id="GO:0005829">
    <property type="term" value="C:cytosol"/>
    <property type="evidence" value="ECO:0007669"/>
    <property type="project" value="UniProtKB-SubCell"/>
</dbReference>
<dbReference type="GO" id="GO:0009229">
    <property type="term" value="P:thiamine diphosphate biosynthetic process"/>
    <property type="evidence" value="ECO:0007669"/>
    <property type="project" value="UniProtKB-UniRule"/>
</dbReference>
<feature type="transmembrane region" description="Helical" evidence="8">
    <location>
        <begin position="67"/>
        <end position="88"/>
    </location>
</feature>
<keyword evidence="8" id="KW-0812">Transmembrane</keyword>
<evidence type="ECO:0000256" key="7">
    <source>
        <dbReference type="ARBA" id="ARBA00025120"/>
    </source>
</evidence>
<reference evidence="10" key="1">
    <citation type="journal article" date="2018" name="DNA Res.">
        <title>Multiple hybrid de novo genome assembly of finger millet, an orphan allotetraploid crop.</title>
        <authorList>
            <person name="Hatakeyama M."/>
            <person name="Aluri S."/>
            <person name="Balachadran M.T."/>
            <person name="Sivarajan S.R."/>
            <person name="Patrignani A."/>
            <person name="Gruter S."/>
            <person name="Poveda L."/>
            <person name="Shimizu-Inatsugi R."/>
            <person name="Baeten J."/>
            <person name="Francoijs K.J."/>
            <person name="Nataraja K.N."/>
            <person name="Reddy Y.A.N."/>
            <person name="Phadnis S."/>
            <person name="Ravikumar R.L."/>
            <person name="Schlapbach R."/>
            <person name="Sreeman S.M."/>
            <person name="Shimizu K.K."/>
        </authorList>
    </citation>
    <scope>NUCLEOTIDE SEQUENCE</scope>
</reference>
<dbReference type="AlphaFoldDB" id="A0AAV5C238"/>
<keyword evidence="8" id="KW-0472">Membrane</keyword>
<keyword evidence="8" id="KW-1133">Transmembrane helix</keyword>
<accession>A0AAV5C238</accession>
<keyword evidence="3" id="KW-0808">Transferase</keyword>
<evidence type="ECO:0000256" key="4">
    <source>
        <dbReference type="ARBA" id="ARBA00022741"/>
    </source>
</evidence>
<dbReference type="Pfam" id="PF04265">
    <property type="entry name" value="TPK_B1_binding"/>
    <property type="match status" value="1"/>
</dbReference>